<feature type="non-terminal residue" evidence="2">
    <location>
        <position position="160"/>
    </location>
</feature>
<reference evidence="2" key="1">
    <citation type="submission" date="2014-12" db="EMBL/GenBank/DDBJ databases">
        <title>Insight into the proteome of Arion vulgaris.</title>
        <authorList>
            <person name="Aradska J."/>
            <person name="Bulat T."/>
            <person name="Smidak R."/>
            <person name="Sarate P."/>
            <person name="Gangsoo J."/>
            <person name="Sialana F."/>
            <person name="Bilban M."/>
            <person name="Lubec G."/>
        </authorList>
    </citation>
    <scope>NUCLEOTIDE SEQUENCE</scope>
    <source>
        <tissue evidence="2">Skin</tissue>
    </source>
</reference>
<dbReference type="EMBL" id="HACG01043809">
    <property type="protein sequence ID" value="CEK90674.1"/>
    <property type="molecule type" value="Transcribed_RNA"/>
</dbReference>
<name>A0A0B7BBE3_9EUPU</name>
<feature type="compositionally biased region" description="Polar residues" evidence="1">
    <location>
        <begin position="94"/>
        <end position="113"/>
    </location>
</feature>
<sequence>FDADSIENNGNEYPENERNENDDEKVKEYLSSLEDSQTLEKLNEDIQVSATSDLKLEDQFGRTWIFEESHHGTSSSETSHSFTFSEKLDKAISEGSTHTTTSEKTCQQSSEHIAGFSTIQSNVSVQITPGLRPVHGDLEGETDDYETYRGAAGDSHTGEI</sequence>
<gene>
    <name evidence="2" type="primary">ORF177937</name>
</gene>
<proteinExistence type="predicted"/>
<evidence type="ECO:0000256" key="1">
    <source>
        <dbReference type="SAM" id="MobiDB-lite"/>
    </source>
</evidence>
<feature type="compositionally biased region" description="Basic and acidic residues" evidence="1">
    <location>
        <begin position="15"/>
        <end position="24"/>
    </location>
</feature>
<accession>A0A0B7BBE3</accession>
<organism evidence="2">
    <name type="scientific">Arion vulgaris</name>
    <dbReference type="NCBI Taxonomy" id="1028688"/>
    <lineage>
        <taxon>Eukaryota</taxon>
        <taxon>Metazoa</taxon>
        <taxon>Spiralia</taxon>
        <taxon>Lophotrochozoa</taxon>
        <taxon>Mollusca</taxon>
        <taxon>Gastropoda</taxon>
        <taxon>Heterobranchia</taxon>
        <taxon>Euthyneura</taxon>
        <taxon>Panpulmonata</taxon>
        <taxon>Eupulmonata</taxon>
        <taxon>Stylommatophora</taxon>
        <taxon>Helicina</taxon>
        <taxon>Arionoidea</taxon>
        <taxon>Arionidae</taxon>
        <taxon>Arion</taxon>
    </lineage>
</organism>
<dbReference type="AlphaFoldDB" id="A0A0B7BBE3"/>
<feature type="compositionally biased region" description="Polar residues" evidence="1">
    <location>
        <begin position="1"/>
        <end position="11"/>
    </location>
</feature>
<protein>
    <submittedName>
        <fullName evidence="2">Uncharacterized protein</fullName>
    </submittedName>
</protein>
<evidence type="ECO:0000313" key="2">
    <source>
        <dbReference type="EMBL" id="CEK90674.1"/>
    </source>
</evidence>
<feature type="region of interest" description="Disordered" evidence="1">
    <location>
        <begin position="130"/>
        <end position="160"/>
    </location>
</feature>
<feature type="region of interest" description="Disordered" evidence="1">
    <location>
        <begin position="1"/>
        <end position="24"/>
    </location>
</feature>
<feature type="non-terminal residue" evidence="2">
    <location>
        <position position="1"/>
    </location>
</feature>
<feature type="region of interest" description="Disordered" evidence="1">
    <location>
        <begin position="93"/>
        <end position="113"/>
    </location>
</feature>